<evidence type="ECO:0000313" key="1">
    <source>
        <dbReference type="EMBL" id="KAJ8887691.1"/>
    </source>
</evidence>
<dbReference type="Proteomes" id="UP001159363">
    <property type="component" value="Chromosome X"/>
</dbReference>
<gene>
    <name evidence="1" type="ORF">PR048_013909</name>
</gene>
<organism evidence="1 2">
    <name type="scientific">Dryococelus australis</name>
    <dbReference type="NCBI Taxonomy" id="614101"/>
    <lineage>
        <taxon>Eukaryota</taxon>
        <taxon>Metazoa</taxon>
        <taxon>Ecdysozoa</taxon>
        <taxon>Arthropoda</taxon>
        <taxon>Hexapoda</taxon>
        <taxon>Insecta</taxon>
        <taxon>Pterygota</taxon>
        <taxon>Neoptera</taxon>
        <taxon>Polyneoptera</taxon>
        <taxon>Phasmatodea</taxon>
        <taxon>Verophasmatodea</taxon>
        <taxon>Anareolatae</taxon>
        <taxon>Phasmatidae</taxon>
        <taxon>Eurycanthinae</taxon>
        <taxon>Dryococelus</taxon>
    </lineage>
</organism>
<dbReference type="EMBL" id="JARBHB010000004">
    <property type="protein sequence ID" value="KAJ8887691.1"/>
    <property type="molecule type" value="Genomic_DNA"/>
</dbReference>
<proteinExistence type="predicted"/>
<name>A0ABQ9HUF0_9NEOP</name>
<reference evidence="1 2" key="1">
    <citation type="submission" date="2023-02" db="EMBL/GenBank/DDBJ databases">
        <title>LHISI_Scaffold_Assembly.</title>
        <authorList>
            <person name="Stuart O.P."/>
            <person name="Cleave R."/>
            <person name="Magrath M.J.L."/>
            <person name="Mikheyev A.S."/>
        </authorList>
    </citation>
    <scope>NUCLEOTIDE SEQUENCE [LARGE SCALE GENOMIC DNA]</scope>
    <source>
        <strain evidence="1">Daus_M_001</strain>
        <tissue evidence="1">Leg muscle</tissue>
    </source>
</reference>
<evidence type="ECO:0000313" key="2">
    <source>
        <dbReference type="Proteomes" id="UP001159363"/>
    </source>
</evidence>
<keyword evidence="2" id="KW-1185">Reference proteome</keyword>
<accession>A0ABQ9HUF0</accession>
<protein>
    <submittedName>
        <fullName evidence="1">Uncharacterized protein</fullName>
    </submittedName>
</protein>
<sequence>MSSAVITCSQYRGETSAIVYKRFEQQCYMNGGKKTFRSYCIRLCANRCGYVIFHKQTTMLYLRRKYAEMHYFYSVAQSNGHHAAALNEEHLLKRGGRQPERYPDLRMFINTHNTFMEGSMPGSRPEGIPGADLDHVDQVLEEASMNCLPVLGR</sequence>
<comment type="caution">
    <text evidence="1">The sequence shown here is derived from an EMBL/GenBank/DDBJ whole genome shotgun (WGS) entry which is preliminary data.</text>
</comment>